<feature type="non-terminal residue" evidence="1">
    <location>
        <position position="92"/>
    </location>
</feature>
<dbReference type="EMBL" id="BKCJ011825483">
    <property type="protein sequence ID" value="GFD56111.1"/>
    <property type="molecule type" value="Genomic_DNA"/>
</dbReference>
<protein>
    <submittedName>
        <fullName evidence="1">Uncharacterized protein</fullName>
    </submittedName>
</protein>
<comment type="caution">
    <text evidence="1">The sequence shown here is derived from an EMBL/GenBank/DDBJ whole genome shotgun (WGS) entry which is preliminary data.</text>
</comment>
<name>A0A699XGW2_TANCI</name>
<sequence length="92" mass="10168">DYAAADGKIFTASNFKCENLADYASVSQKLSSEQLKKACTSRAYAQTYQFSAAEYLPFTDSTTYRSSDSMDEPDWDSIMIYGTGESSVLTKP</sequence>
<organism evidence="1">
    <name type="scientific">Tanacetum cinerariifolium</name>
    <name type="common">Dalmatian daisy</name>
    <name type="synonym">Chrysanthemum cinerariifolium</name>
    <dbReference type="NCBI Taxonomy" id="118510"/>
    <lineage>
        <taxon>Eukaryota</taxon>
        <taxon>Viridiplantae</taxon>
        <taxon>Streptophyta</taxon>
        <taxon>Embryophyta</taxon>
        <taxon>Tracheophyta</taxon>
        <taxon>Spermatophyta</taxon>
        <taxon>Magnoliopsida</taxon>
        <taxon>eudicotyledons</taxon>
        <taxon>Gunneridae</taxon>
        <taxon>Pentapetalae</taxon>
        <taxon>asterids</taxon>
        <taxon>campanulids</taxon>
        <taxon>Asterales</taxon>
        <taxon>Asteraceae</taxon>
        <taxon>Asteroideae</taxon>
        <taxon>Anthemideae</taxon>
        <taxon>Anthemidinae</taxon>
        <taxon>Tanacetum</taxon>
    </lineage>
</organism>
<reference evidence="1" key="1">
    <citation type="journal article" date="2019" name="Sci. Rep.">
        <title>Draft genome of Tanacetum cinerariifolium, the natural source of mosquito coil.</title>
        <authorList>
            <person name="Yamashiro T."/>
            <person name="Shiraishi A."/>
            <person name="Satake H."/>
            <person name="Nakayama K."/>
        </authorList>
    </citation>
    <scope>NUCLEOTIDE SEQUENCE</scope>
</reference>
<proteinExistence type="predicted"/>
<gene>
    <name evidence="1" type="ORF">Tci_928080</name>
</gene>
<feature type="non-terminal residue" evidence="1">
    <location>
        <position position="1"/>
    </location>
</feature>
<accession>A0A699XGW2</accession>
<evidence type="ECO:0000313" key="1">
    <source>
        <dbReference type="EMBL" id="GFD56111.1"/>
    </source>
</evidence>
<dbReference type="AlphaFoldDB" id="A0A699XGW2"/>